<dbReference type="CDD" id="cd08368">
    <property type="entry name" value="LIM"/>
    <property type="match status" value="3"/>
</dbReference>
<dbReference type="Pfam" id="PF00412">
    <property type="entry name" value="LIM"/>
    <property type="match status" value="2"/>
</dbReference>
<keyword evidence="9" id="KW-1185">Reference proteome</keyword>
<keyword evidence="4 5" id="KW-0440">LIM domain</keyword>
<reference evidence="8" key="2">
    <citation type="submission" date="2023-06" db="EMBL/GenBank/DDBJ databases">
        <authorList>
            <person name="Kobayashi Y."/>
            <person name="Kayamori A."/>
            <person name="Aoki K."/>
            <person name="Shiwa Y."/>
            <person name="Fujita N."/>
            <person name="Sugita T."/>
            <person name="Iwasaki W."/>
            <person name="Tanaka N."/>
            <person name="Takashima M."/>
        </authorList>
    </citation>
    <scope>NUCLEOTIDE SEQUENCE</scope>
    <source>
        <strain evidence="8">HIS016</strain>
    </source>
</reference>
<dbReference type="PROSITE" id="PS50023">
    <property type="entry name" value="LIM_DOMAIN_2"/>
    <property type="match status" value="2"/>
</dbReference>
<keyword evidence="3 5" id="KW-0862">Zinc</keyword>
<dbReference type="InterPro" id="IPR001781">
    <property type="entry name" value="Znf_LIM"/>
</dbReference>
<dbReference type="PANTHER" id="PTHR24205">
    <property type="entry name" value="FOUR AND A HALF LIM DOMAINS PROTEIN"/>
    <property type="match status" value="1"/>
</dbReference>
<evidence type="ECO:0000256" key="5">
    <source>
        <dbReference type="PROSITE-ProRule" id="PRU00125"/>
    </source>
</evidence>
<feature type="domain" description="LIM zinc-binding" evidence="7">
    <location>
        <begin position="632"/>
        <end position="689"/>
    </location>
</feature>
<feature type="region of interest" description="Disordered" evidence="6">
    <location>
        <begin position="581"/>
        <end position="610"/>
    </location>
</feature>
<dbReference type="EMBL" id="BTCM01000005">
    <property type="protein sequence ID" value="GMK58138.1"/>
    <property type="molecule type" value="Genomic_DNA"/>
</dbReference>
<keyword evidence="1 5" id="KW-0479">Metal-binding</keyword>
<dbReference type="Gene3D" id="2.10.110.10">
    <property type="entry name" value="Cysteine Rich Protein"/>
    <property type="match status" value="3"/>
</dbReference>
<feature type="compositionally biased region" description="Pro residues" evidence="6">
    <location>
        <begin position="244"/>
        <end position="261"/>
    </location>
</feature>
<reference evidence="8" key="1">
    <citation type="journal article" date="2023" name="BMC Genomics">
        <title>Chromosome-level genome assemblies of Cutaneotrichosporon spp. (Trichosporonales, Basidiomycota) reveal imbalanced evolution between nucleotide sequences and chromosome synteny.</title>
        <authorList>
            <person name="Kobayashi Y."/>
            <person name="Kayamori A."/>
            <person name="Aoki K."/>
            <person name="Shiwa Y."/>
            <person name="Matsutani M."/>
            <person name="Fujita N."/>
            <person name="Sugita T."/>
            <person name="Iwasaki W."/>
            <person name="Tanaka N."/>
            <person name="Takashima M."/>
        </authorList>
    </citation>
    <scope>NUCLEOTIDE SEQUENCE</scope>
    <source>
        <strain evidence="8">HIS016</strain>
    </source>
</reference>
<dbReference type="SMART" id="SM00132">
    <property type="entry name" value="LIM"/>
    <property type="match status" value="3"/>
</dbReference>
<feature type="compositionally biased region" description="Low complexity" evidence="6">
    <location>
        <begin position="211"/>
        <end position="228"/>
    </location>
</feature>
<evidence type="ECO:0000256" key="6">
    <source>
        <dbReference type="SAM" id="MobiDB-lite"/>
    </source>
</evidence>
<feature type="compositionally biased region" description="Pro residues" evidence="6">
    <location>
        <begin position="44"/>
        <end position="59"/>
    </location>
</feature>
<feature type="region of interest" description="Disordered" evidence="6">
    <location>
        <begin position="1"/>
        <end position="71"/>
    </location>
</feature>
<gene>
    <name evidence="8" type="ORF">CspeluHIS016_0501700</name>
</gene>
<evidence type="ECO:0000256" key="4">
    <source>
        <dbReference type="ARBA" id="ARBA00023038"/>
    </source>
</evidence>
<organism evidence="8 9">
    <name type="scientific">Cutaneotrichosporon spelunceum</name>
    <dbReference type="NCBI Taxonomy" id="1672016"/>
    <lineage>
        <taxon>Eukaryota</taxon>
        <taxon>Fungi</taxon>
        <taxon>Dikarya</taxon>
        <taxon>Basidiomycota</taxon>
        <taxon>Agaricomycotina</taxon>
        <taxon>Tremellomycetes</taxon>
        <taxon>Trichosporonales</taxon>
        <taxon>Trichosporonaceae</taxon>
        <taxon>Cutaneotrichosporon</taxon>
    </lineage>
</organism>
<evidence type="ECO:0000256" key="1">
    <source>
        <dbReference type="ARBA" id="ARBA00022723"/>
    </source>
</evidence>
<sequence>MYQRPQMGYSQQYGQTPVPGASYAPQPQYAPPLQSQYTLAEPQYQPPHTQPLQPQPHYPPSFNSSHAIPAPVQRVDYQAPVFKTFQDRKREREAALAAGRPPLTPPQRPRAPVPPSPLPHQASLPYQQPPPSPLGQPSPSILQQPRSVSPAALAMLGRSGERPLPPPRVLSTGIAAPIVQQPVAQQPTGMPQQHPKGYAPPSLPRAPLSPSPSSRNVSPARMSRSASPAPLPSPHARDGRSASPAPPVPPIIVAPSSPSPPISQVVTPNSPAPPISQIWPRMKSPTVTSRALPCPGQEALVERSDTIASVKSLDRAVGMKRTLPRPPVGVSSSRSLDRGPTHETPAQLAQRMAGVSLGGIVPGRVPRRGVKPQSVAPRPVASESKSKPDVIPSINVATPTVPAISVASPPMPTISVGSASTIPSISVGPASVPSINLSAPADADLDPSPPGVAFTPLPTIEVGSSDTRLAPNAAPTAILCAGCEGPIIGRILSAMSQRFHPACFKCGVCSEPLEHVSAYAHDNKPYCHLDYHDRFAHRCHHCRTPIVDARFITLDNELGVRYYHELHFFCSECGEPFLHPSKSSAAGTERQHEGEGEGEDEEEDGERDETSDFVVHKGHPYCEACHVRLHKPRCKACRTPIPDVAVNAMGAKWHTGCFVCAACSSPFANNLFFPREGKAFCTECFEAIN</sequence>
<feature type="compositionally biased region" description="Pro residues" evidence="6">
    <location>
        <begin position="201"/>
        <end position="210"/>
    </location>
</feature>
<feature type="compositionally biased region" description="Pro residues" evidence="6">
    <location>
        <begin position="127"/>
        <end position="136"/>
    </location>
</feature>
<feature type="region of interest" description="Disordered" evidence="6">
    <location>
        <begin position="87"/>
        <end position="291"/>
    </location>
</feature>
<dbReference type="PANTHER" id="PTHR24205:SF16">
    <property type="entry name" value="GH01042P-RELATED"/>
    <property type="match status" value="1"/>
</dbReference>
<dbReference type="GO" id="GO:0003712">
    <property type="term" value="F:transcription coregulator activity"/>
    <property type="evidence" value="ECO:0007669"/>
    <property type="project" value="TreeGrafter"/>
</dbReference>
<evidence type="ECO:0000313" key="9">
    <source>
        <dbReference type="Proteomes" id="UP001222932"/>
    </source>
</evidence>
<dbReference type="AlphaFoldDB" id="A0AAD3TWD6"/>
<evidence type="ECO:0000256" key="3">
    <source>
        <dbReference type="ARBA" id="ARBA00022833"/>
    </source>
</evidence>
<dbReference type="GO" id="GO:0030695">
    <property type="term" value="F:GTPase regulator activity"/>
    <property type="evidence" value="ECO:0007669"/>
    <property type="project" value="UniProtKB-ARBA"/>
</dbReference>
<evidence type="ECO:0000259" key="7">
    <source>
        <dbReference type="PROSITE" id="PS50023"/>
    </source>
</evidence>
<dbReference type="Proteomes" id="UP001222932">
    <property type="component" value="Unassembled WGS sequence"/>
</dbReference>
<comment type="caution">
    <text evidence="8">The sequence shown here is derived from an EMBL/GenBank/DDBJ whole genome shotgun (WGS) entry which is preliminary data.</text>
</comment>
<feature type="compositionally biased region" description="Pro residues" evidence="6">
    <location>
        <begin position="102"/>
        <end position="118"/>
    </location>
</feature>
<feature type="compositionally biased region" description="Low complexity" evidence="6">
    <location>
        <begin position="174"/>
        <end position="187"/>
    </location>
</feature>
<dbReference type="GO" id="GO:0005634">
    <property type="term" value="C:nucleus"/>
    <property type="evidence" value="ECO:0007669"/>
    <property type="project" value="TreeGrafter"/>
</dbReference>
<feature type="compositionally biased region" description="Acidic residues" evidence="6">
    <location>
        <begin position="596"/>
        <end position="610"/>
    </location>
</feature>
<protein>
    <recommendedName>
        <fullName evidence="7">LIM zinc-binding domain-containing protein</fullName>
    </recommendedName>
</protein>
<name>A0AAD3TWD6_9TREE</name>
<evidence type="ECO:0000256" key="2">
    <source>
        <dbReference type="ARBA" id="ARBA00022737"/>
    </source>
</evidence>
<dbReference type="GO" id="GO:0046872">
    <property type="term" value="F:metal ion binding"/>
    <property type="evidence" value="ECO:0007669"/>
    <property type="project" value="UniProtKB-KW"/>
</dbReference>
<evidence type="ECO:0000313" key="8">
    <source>
        <dbReference type="EMBL" id="GMK58138.1"/>
    </source>
</evidence>
<proteinExistence type="predicted"/>
<dbReference type="SUPFAM" id="SSF57716">
    <property type="entry name" value="Glucocorticoid receptor-like (DNA-binding domain)"/>
    <property type="match status" value="4"/>
</dbReference>
<dbReference type="PROSITE" id="PS00478">
    <property type="entry name" value="LIM_DOMAIN_1"/>
    <property type="match status" value="2"/>
</dbReference>
<keyword evidence="2" id="KW-0677">Repeat</keyword>
<accession>A0AAD3TWD6</accession>
<feature type="domain" description="LIM zinc-binding" evidence="7">
    <location>
        <begin position="478"/>
        <end position="537"/>
    </location>
</feature>
<feature type="region of interest" description="Disordered" evidence="6">
    <location>
        <begin position="360"/>
        <end position="393"/>
    </location>
</feature>
<feature type="compositionally biased region" description="Low complexity" evidence="6">
    <location>
        <begin position="21"/>
        <end position="43"/>
    </location>
</feature>
<feature type="region of interest" description="Disordered" evidence="6">
    <location>
        <begin position="318"/>
        <end position="345"/>
    </location>
</feature>